<protein>
    <submittedName>
        <fullName evidence="1">TatD family hydrolase</fullName>
        <ecNumber evidence="1">3.1.-.-</ecNumber>
    </submittedName>
</protein>
<dbReference type="InterPro" id="IPR001130">
    <property type="entry name" value="TatD-like"/>
</dbReference>
<proteinExistence type="predicted"/>
<dbReference type="EC" id="3.1.-.-" evidence="1"/>
<dbReference type="InterPro" id="IPR032466">
    <property type="entry name" value="Metal_Hydrolase"/>
</dbReference>
<keyword evidence="1" id="KW-0378">Hydrolase</keyword>
<dbReference type="CDD" id="cd01310">
    <property type="entry name" value="TatD_DNAse"/>
    <property type="match status" value="1"/>
</dbReference>
<dbReference type="PIRSF" id="PIRSF005902">
    <property type="entry name" value="DNase_TatD"/>
    <property type="match status" value="1"/>
</dbReference>
<comment type="caution">
    <text evidence="1">The sequence shown here is derived from an EMBL/GenBank/DDBJ whole genome shotgun (WGS) entry which is preliminary data.</text>
</comment>
<evidence type="ECO:0000313" key="2">
    <source>
        <dbReference type="Proteomes" id="UP001620597"/>
    </source>
</evidence>
<dbReference type="PANTHER" id="PTHR46124:SF3">
    <property type="entry name" value="HYDROLASE"/>
    <property type="match status" value="1"/>
</dbReference>
<dbReference type="RefSeq" id="WP_416205530.1">
    <property type="nucleotide sequence ID" value="NZ_JBBKTX010000007.1"/>
</dbReference>
<organism evidence="1 2">
    <name type="scientific">Oceanobacter antarcticus</name>
    <dbReference type="NCBI Taxonomy" id="3133425"/>
    <lineage>
        <taxon>Bacteria</taxon>
        <taxon>Pseudomonadati</taxon>
        <taxon>Pseudomonadota</taxon>
        <taxon>Gammaproteobacteria</taxon>
        <taxon>Oceanospirillales</taxon>
        <taxon>Oceanospirillaceae</taxon>
        <taxon>Oceanobacter</taxon>
    </lineage>
</organism>
<dbReference type="SUPFAM" id="SSF51556">
    <property type="entry name" value="Metallo-dependent hydrolases"/>
    <property type="match status" value="1"/>
</dbReference>
<reference evidence="1 2" key="1">
    <citation type="submission" date="2024-03" db="EMBL/GenBank/DDBJ databases">
        <title>High-quality draft genome sequence of Oceanobacter sp. wDCs-4.</title>
        <authorList>
            <person name="Dong C."/>
        </authorList>
    </citation>
    <scope>NUCLEOTIDE SEQUENCE [LARGE SCALE GENOMIC DNA]</scope>
    <source>
        <strain evidence="2">wDCs-4</strain>
    </source>
</reference>
<dbReference type="EMBL" id="JBBKTX010000007">
    <property type="protein sequence ID" value="MFK4752223.1"/>
    <property type="molecule type" value="Genomic_DNA"/>
</dbReference>
<dbReference type="Gene3D" id="3.20.20.140">
    <property type="entry name" value="Metal-dependent hydrolases"/>
    <property type="match status" value="1"/>
</dbReference>
<evidence type="ECO:0000313" key="1">
    <source>
        <dbReference type="EMBL" id="MFK4752223.1"/>
    </source>
</evidence>
<keyword evidence="2" id="KW-1185">Reference proteome</keyword>
<gene>
    <name evidence="1" type="ORF">WG929_07365</name>
</gene>
<dbReference type="GO" id="GO:0016787">
    <property type="term" value="F:hydrolase activity"/>
    <property type="evidence" value="ECO:0007669"/>
    <property type="project" value="UniProtKB-KW"/>
</dbReference>
<sequence>MKKYSPRDSFSGSLPGSCQKLSSPGWFDTHCHFDFPAFDPDRRAVWQHCETLGISGLIVPGVCREQGERLASFCAGQPWFFALGLHPCFSERHRMADLDWLEQVLSTSECVAVGEFGLHFSRPVDLAVRQQQRQLFDAQIQLAQQHKLPVILHGVGAHDEIIQALRLARFDGGGVVHAFSGSEQQARQYLDLGFCLGLGGLLLRPNAHRLRRTVQQLPLEAWLLETDAPDMTPAIAASRRNSPVFLPLVGVALARIKQLTPAALQACQADSIRKLFFPLSDHPI</sequence>
<name>A0ABW8NGY2_9GAMM</name>
<dbReference type="Proteomes" id="UP001620597">
    <property type="component" value="Unassembled WGS sequence"/>
</dbReference>
<dbReference type="PANTHER" id="PTHR46124">
    <property type="entry name" value="D-AMINOACYL-TRNA DEACYLASE"/>
    <property type="match status" value="1"/>
</dbReference>
<accession>A0ABW8NGY2</accession>
<dbReference type="Pfam" id="PF01026">
    <property type="entry name" value="TatD_DNase"/>
    <property type="match status" value="1"/>
</dbReference>